<dbReference type="InterPro" id="IPR036361">
    <property type="entry name" value="SAP_dom_sf"/>
</dbReference>
<dbReference type="OrthoDB" id="5597848at2759"/>
<evidence type="ECO:0000313" key="4">
    <source>
        <dbReference type="EMBL" id="CBY15485.1"/>
    </source>
</evidence>
<dbReference type="GO" id="GO:0031175">
    <property type="term" value="P:neuron projection development"/>
    <property type="evidence" value="ECO:0007669"/>
    <property type="project" value="TreeGrafter"/>
</dbReference>
<protein>
    <recommendedName>
        <fullName evidence="1">Mesencephalic astrocyte-derived neurotrophic factor homolog</fullName>
    </recommendedName>
    <alternativeName>
        <fullName evidence="2">MANF/CDNF-like protein</fullName>
    </alternativeName>
</protein>
<dbReference type="Gene3D" id="1.10.720.30">
    <property type="entry name" value="SAP domain"/>
    <property type="match status" value="1"/>
</dbReference>
<evidence type="ECO:0000259" key="3">
    <source>
        <dbReference type="Pfam" id="PF10208"/>
    </source>
</evidence>
<dbReference type="PANTHER" id="PTHR12990:SF5">
    <property type="entry name" value="MESENCEPHALIC ASTROCYTE-DERIVED NEUROTROPHIC FACTOR HOMOLOG"/>
    <property type="match status" value="1"/>
</dbReference>
<dbReference type="GO" id="GO:0005615">
    <property type="term" value="C:extracellular space"/>
    <property type="evidence" value="ECO:0007669"/>
    <property type="project" value="TreeGrafter"/>
</dbReference>
<keyword evidence="5" id="KW-1185">Reference proteome</keyword>
<dbReference type="InParanoid" id="E4Y0S7"/>
<feature type="non-terminal residue" evidence="4">
    <location>
        <position position="1"/>
    </location>
</feature>
<sequence length="60" mass="7072">DYSAINWQKIKVKELKKILSTWGEVCKNCLEKDEFVNRVKELMPKHVPKENWAAGVKEEL</sequence>
<feature type="domain" description="ARMET C-terminal" evidence="3">
    <location>
        <begin position="5"/>
        <end position="46"/>
    </location>
</feature>
<dbReference type="SUPFAM" id="SSF68906">
    <property type="entry name" value="SAP domain"/>
    <property type="match status" value="1"/>
</dbReference>
<dbReference type="PANTHER" id="PTHR12990">
    <property type="entry name" value="ARMET-LIKE PROTEIN"/>
    <property type="match status" value="1"/>
</dbReference>
<reference evidence="4" key="1">
    <citation type="journal article" date="2010" name="Science">
        <title>Plasticity of animal genome architecture unmasked by rapid evolution of a pelagic tunicate.</title>
        <authorList>
            <person name="Denoeud F."/>
            <person name="Henriet S."/>
            <person name="Mungpakdee S."/>
            <person name="Aury J.M."/>
            <person name="Da Silva C."/>
            <person name="Brinkmann H."/>
            <person name="Mikhaleva J."/>
            <person name="Olsen L.C."/>
            <person name="Jubin C."/>
            <person name="Canestro C."/>
            <person name="Bouquet J.M."/>
            <person name="Danks G."/>
            <person name="Poulain J."/>
            <person name="Campsteijn C."/>
            <person name="Adamski M."/>
            <person name="Cross I."/>
            <person name="Yadetie F."/>
            <person name="Muffato M."/>
            <person name="Louis A."/>
            <person name="Butcher S."/>
            <person name="Tsagkogeorga G."/>
            <person name="Konrad A."/>
            <person name="Singh S."/>
            <person name="Jensen M.F."/>
            <person name="Cong E.H."/>
            <person name="Eikeseth-Otteraa H."/>
            <person name="Noel B."/>
            <person name="Anthouard V."/>
            <person name="Porcel B.M."/>
            <person name="Kachouri-Lafond R."/>
            <person name="Nishino A."/>
            <person name="Ugolini M."/>
            <person name="Chourrout P."/>
            <person name="Nishida H."/>
            <person name="Aasland R."/>
            <person name="Huzurbazar S."/>
            <person name="Westhof E."/>
            <person name="Delsuc F."/>
            <person name="Lehrach H."/>
            <person name="Reinhardt R."/>
            <person name="Weissenbach J."/>
            <person name="Roy S.W."/>
            <person name="Artiguenave F."/>
            <person name="Postlethwait J.H."/>
            <person name="Manak J.R."/>
            <person name="Thompson E.M."/>
            <person name="Jaillon O."/>
            <person name="Du Pasquier L."/>
            <person name="Boudinot P."/>
            <person name="Liberles D.A."/>
            <person name="Volff J.N."/>
            <person name="Philippe H."/>
            <person name="Lenhard B."/>
            <person name="Roest Crollius H."/>
            <person name="Wincker P."/>
            <person name="Chourrout D."/>
        </authorList>
    </citation>
    <scope>NUCLEOTIDE SEQUENCE [LARGE SCALE GENOMIC DNA]</scope>
</reference>
<evidence type="ECO:0000256" key="2">
    <source>
        <dbReference type="ARBA" id="ARBA00032923"/>
    </source>
</evidence>
<accession>E4Y0S7</accession>
<dbReference type="Proteomes" id="UP000001307">
    <property type="component" value="Unassembled WGS sequence"/>
</dbReference>
<dbReference type="Pfam" id="PF10208">
    <property type="entry name" value="ARMET_C"/>
    <property type="match status" value="1"/>
</dbReference>
<evidence type="ECO:0000256" key="1">
    <source>
        <dbReference type="ARBA" id="ARBA00014267"/>
    </source>
</evidence>
<dbReference type="InterPro" id="IPR045333">
    <property type="entry name" value="ARMET-like"/>
</dbReference>
<evidence type="ECO:0000313" key="5">
    <source>
        <dbReference type="Proteomes" id="UP000001307"/>
    </source>
</evidence>
<gene>
    <name evidence="4" type="ORF">GSOID_T00013763001</name>
</gene>
<dbReference type="GO" id="GO:0005783">
    <property type="term" value="C:endoplasmic reticulum"/>
    <property type="evidence" value="ECO:0007669"/>
    <property type="project" value="TreeGrafter"/>
</dbReference>
<dbReference type="InterPro" id="IPR019345">
    <property type="entry name" value="ARMET_C"/>
</dbReference>
<dbReference type="GO" id="GO:0071542">
    <property type="term" value="P:dopaminergic neuron differentiation"/>
    <property type="evidence" value="ECO:0007669"/>
    <property type="project" value="TreeGrafter"/>
</dbReference>
<dbReference type="EMBL" id="FN653530">
    <property type="protein sequence ID" value="CBY15485.1"/>
    <property type="molecule type" value="Genomic_DNA"/>
</dbReference>
<organism evidence="4">
    <name type="scientific">Oikopleura dioica</name>
    <name type="common">Tunicate</name>
    <dbReference type="NCBI Taxonomy" id="34765"/>
    <lineage>
        <taxon>Eukaryota</taxon>
        <taxon>Metazoa</taxon>
        <taxon>Chordata</taxon>
        <taxon>Tunicata</taxon>
        <taxon>Appendicularia</taxon>
        <taxon>Copelata</taxon>
        <taxon>Oikopleuridae</taxon>
        <taxon>Oikopleura</taxon>
    </lineage>
</organism>
<dbReference type="AlphaFoldDB" id="E4Y0S7"/>
<name>E4Y0S7_OIKDI</name>
<proteinExistence type="predicted"/>